<protein>
    <submittedName>
        <fullName evidence="3">Uncharacterized protein</fullName>
    </submittedName>
</protein>
<keyword evidence="2" id="KW-0812">Transmembrane</keyword>
<feature type="transmembrane region" description="Helical" evidence="2">
    <location>
        <begin position="339"/>
        <end position="359"/>
    </location>
</feature>
<keyword evidence="4" id="KW-1185">Reference proteome</keyword>
<dbReference type="EMBL" id="VFPS01000008">
    <property type="protein sequence ID" value="TQM90205.1"/>
    <property type="molecule type" value="Genomic_DNA"/>
</dbReference>
<feature type="transmembrane region" description="Helical" evidence="2">
    <location>
        <begin position="300"/>
        <end position="319"/>
    </location>
</feature>
<comment type="caution">
    <text evidence="3">The sequence shown here is derived from an EMBL/GenBank/DDBJ whole genome shotgun (WGS) entry which is preliminary data.</text>
</comment>
<feature type="compositionally biased region" description="Basic and acidic residues" evidence="1">
    <location>
        <begin position="471"/>
        <end position="485"/>
    </location>
</feature>
<feature type="transmembrane region" description="Helical" evidence="2">
    <location>
        <begin position="195"/>
        <end position="221"/>
    </location>
</feature>
<evidence type="ECO:0000313" key="4">
    <source>
        <dbReference type="Proteomes" id="UP000319804"/>
    </source>
</evidence>
<feature type="transmembrane region" description="Helical" evidence="2">
    <location>
        <begin position="144"/>
        <end position="165"/>
    </location>
</feature>
<name>A0A4Y3ULX4_9MICO</name>
<proteinExistence type="predicted"/>
<feature type="region of interest" description="Disordered" evidence="1">
    <location>
        <begin position="446"/>
        <end position="500"/>
    </location>
</feature>
<accession>A0A4Y3ULX4</accession>
<dbReference type="InterPro" id="IPR045931">
    <property type="entry name" value="DUF6350"/>
</dbReference>
<keyword evidence="2" id="KW-1133">Transmembrane helix</keyword>
<feature type="transmembrane region" description="Helical" evidence="2">
    <location>
        <begin position="241"/>
        <end position="262"/>
    </location>
</feature>
<keyword evidence="2" id="KW-0472">Membrane</keyword>
<dbReference type="Pfam" id="PF19877">
    <property type="entry name" value="DUF6350"/>
    <property type="match status" value="1"/>
</dbReference>
<organism evidence="3 4">
    <name type="scientific">Microbacterium lacticum</name>
    <dbReference type="NCBI Taxonomy" id="33885"/>
    <lineage>
        <taxon>Bacteria</taxon>
        <taxon>Bacillati</taxon>
        <taxon>Actinomycetota</taxon>
        <taxon>Actinomycetes</taxon>
        <taxon>Micrococcales</taxon>
        <taxon>Microbacteriaceae</taxon>
        <taxon>Microbacterium</taxon>
    </lineage>
</organism>
<reference evidence="3 4" key="1">
    <citation type="submission" date="2019-06" db="EMBL/GenBank/DDBJ databases">
        <title>Sequencing the genomes of 1000 actinobacteria strains.</title>
        <authorList>
            <person name="Klenk H.-P."/>
        </authorList>
    </citation>
    <scope>NUCLEOTIDE SEQUENCE [LARGE SCALE GENOMIC DNA]</scope>
    <source>
        <strain evidence="3 4">DSM 20427</strain>
    </source>
</reference>
<feature type="transmembrane region" description="Helical" evidence="2">
    <location>
        <begin position="112"/>
        <end position="132"/>
    </location>
</feature>
<evidence type="ECO:0000256" key="2">
    <source>
        <dbReference type="SAM" id="Phobius"/>
    </source>
</evidence>
<feature type="transmembrane region" description="Helical" evidence="2">
    <location>
        <begin position="81"/>
        <end position="100"/>
    </location>
</feature>
<sequence length="500" mass="49451">MNRLLVSLLAAVDALVAAAVGVAAALAPLTVLWVFGLGGGADWASLWPTSVRLWQLGQLVPLRITLPPEYLNAVGIPADAATFWLSLAPLAFTVFTAVFAARSGARAARAGAWVVGVVTGAVVMAVIAWLLWRSSGNPVAAVYGWQALLLPTAVFAVPALAGALVGAWRNGDDGLVDAVRLRAERDPRWAGVPEAAARGIGIAVGGFVGAGALIVAVATVLRGGQVIALFEASHVDVAGGALLALAQLAYLPTLIVWGGAFVAGPGFALGTGTAVSPAGTNVGVLPGVPALGIVPETATPWMLVSVLLIVAVGFVAGAAARGRLHRAGQVVDESAGPRLAAGAAIVVGGAAGAALLAAVASGSIGPGRLAEVGPAPGPVALAVGLELLVGAAIALFGPTRTAGDGRDHASYSGHTGATMGRATAADAGNGRSARPAAVLPHWVSDVSGEGDTEQFAPSDLDPLASLGGPERPGDERAGGTDDARGDAGAPDADEGEQPRD</sequence>
<dbReference type="AlphaFoldDB" id="A0A4Y3ULX4"/>
<feature type="transmembrane region" description="Helical" evidence="2">
    <location>
        <begin position="274"/>
        <end position="294"/>
    </location>
</feature>
<evidence type="ECO:0000256" key="1">
    <source>
        <dbReference type="SAM" id="MobiDB-lite"/>
    </source>
</evidence>
<dbReference type="Proteomes" id="UP000319804">
    <property type="component" value="Unassembled WGS sequence"/>
</dbReference>
<gene>
    <name evidence="3" type="ORF">FHX68_3007</name>
</gene>
<feature type="compositionally biased region" description="Acidic residues" evidence="1">
    <location>
        <begin position="491"/>
        <end position="500"/>
    </location>
</feature>
<feature type="transmembrane region" description="Helical" evidence="2">
    <location>
        <begin position="379"/>
        <end position="397"/>
    </location>
</feature>
<feature type="region of interest" description="Disordered" evidence="1">
    <location>
        <begin position="403"/>
        <end position="433"/>
    </location>
</feature>
<dbReference type="RefSeq" id="WP_229661388.1">
    <property type="nucleotide sequence ID" value="NZ_BJNA01000002.1"/>
</dbReference>
<evidence type="ECO:0000313" key="3">
    <source>
        <dbReference type="EMBL" id="TQM90205.1"/>
    </source>
</evidence>